<dbReference type="Pfam" id="PF00190">
    <property type="entry name" value="Cupin_1"/>
    <property type="match status" value="2"/>
</dbReference>
<evidence type="ECO:0000256" key="2">
    <source>
        <dbReference type="ARBA" id="ARBA00022761"/>
    </source>
</evidence>
<dbReference type="PRINTS" id="PR00439">
    <property type="entry name" value="11SGLOBULIN"/>
</dbReference>
<dbReference type="InterPro" id="IPR011051">
    <property type="entry name" value="RmlC_Cupin_sf"/>
</dbReference>
<protein>
    <recommendedName>
        <fullName evidence="5">Cupin type-1 domain-containing protein</fullName>
    </recommendedName>
</protein>
<dbReference type="PANTHER" id="PTHR31189:SF45">
    <property type="entry name" value="OS09G0552500 PROTEIN"/>
    <property type="match status" value="1"/>
</dbReference>
<evidence type="ECO:0000256" key="3">
    <source>
        <dbReference type="ARBA" id="ARBA00023129"/>
    </source>
</evidence>
<dbReference type="CDD" id="cd02242">
    <property type="entry name" value="cupin_11S_legumin_N"/>
    <property type="match status" value="1"/>
</dbReference>
<feature type="domain" description="Cupin type-1" evidence="5">
    <location>
        <begin position="1"/>
        <end position="157"/>
    </location>
</feature>
<comment type="similarity">
    <text evidence="1">Belongs to the 11S seed storage protein (globulins) family.</text>
</comment>
<name>A0AA87ZP31_FICCA</name>
<dbReference type="GO" id="GO:0045735">
    <property type="term" value="F:nutrient reservoir activity"/>
    <property type="evidence" value="ECO:0007669"/>
    <property type="project" value="UniProtKB-KW"/>
</dbReference>
<evidence type="ECO:0000313" key="6">
    <source>
        <dbReference type="EMBL" id="GMN37507.1"/>
    </source>
</evidence>
<dbReference type="Proteomes" id="UP001187192">
    <property type="component" value="Unassembled WGS sequence"/>
</dbReference>
<gene>
    <name evidence="6" type="ORF">TIFTF001_006872</name>
</gene>
<dbReference type="EMBL" id="BTGU01000007">
    <property type="protein sequence ID" value="GMN37507.1"/>
    <property type="molecule type" value="Genomic_DNA"/>
</dbReference>
<feature type="domain" description="Cupin type-1" evidence="5">
    <location>
        <begin position="189"/>
        <end position="361"/>
    </location>
</feature>
<keyword evidence="2" id="KW-0758">Storage protein</keyword>
<dbReference type="InterPro" id="IPR014710">
    <property type="entry name" value="RmlC-like_jellyroll"/>
</dbReference>
<evidence type="ECO:0000259" key="5">
    <source>
        <dbReference type="SMART" id="SM00835"/>
    </source>
</evidence>
<evidence type="ECO:0000256" key="1">
    <source>
        <dbReference type="ARBA" id="ARBA00007178"/>
    </source>
</evidence>
<dbReference type="PANTHER" id="PTHR31189">
    <property type="entry name" value="OS03G0336100 PROTEIN-RELATED"/>
    <property type="match status" value="1"/>
</dbReference>
<keyword evidence="7" id="KW-1185">Reference proteome</keyword>
<sequence>MDLKPRSAEKLFEGEGGEYYSWSSKEFPLLSESKVGGGRLVLRPRGFALPHYADCAKIGYVLQGNDGVVGMVFPNTKKEVVVKLRTGDIIPVPLGVLSWWLNEGDSELIILFLGKTNDAHIPGEFTYFLQTGGRGILAGFSNDFISRAYGLTKDEADKLANSQGGVLIIPLPKHKTLPKPDQADRHLVYNIDAAVPDHKVKNSGSWTSVTGAKFPFIGKVGLSTNHLKLGVDSISSLIYTTDSSTQMIYVLKGDGRIQIVGINGERVLDSEVKVGDLVVVPRFFVVAVMAGVEGIECLSVITSSDYKNVTSKDILQIDHEFDNVSHIWPVLEDIASSESTLAALSPETLQSSLNITADFADLLISKIRKNSCILP</sequence>
<dbReference type="AlphaFoldDB" id="A0AA87ZP31"/>
<evidence type="ECO:0000256" key="4">
    <source>
        <dbReference type="ARBA" id="ARBA00023157"/>
    </source>
</evidence>
<proteinExistence type="inferred from homology"/>
<comment type="caution">
    <text evidence="6">The sequence shown here is derived from an EMBL/GenBank/DDBJ whole genome shotgun (WGS) entry which is preliminary data.</text>
</comment>
<organism evidence="6 7">
    <name type="scientific">Ficus carica</name>
    <name type="common">Common fig</name>
    <dbReference type="NCBI Taxonomy" id="3494"/>
    <lineage>
        <taxon>Eukaryota</taxon>
        <taxon>Viridiplantae</taxon>
        <taxon>Streptophyta</taxon>
        <taxon>Embryophyta</taxon>
        <taxon>Tracheophyta</taxon>
        <taxon>Spermatophyta</taxon>
        <taxon>Magnoliopsida</taxon>
        <taxon>eudicotyledons</taxon>
        <taxon>Gunneridae</taxon>
        <taxon>Pentapetalae</taxon>
        <taxon>rosids</taxon>
        <taxon>fabids</taxon>
        <taxon>Rosales</taxon>
        <taxon>Moraceae</taxon>
        <taxon>Ficeae</taxon>
        <taxon>Ficus</taxon>
    </lineage>
</organism>
<keyword evidence="3" id="KW-0708">Seed storage protein</keyword>
<dbReference type="InterPro" id="IPR050253">
    <property type="entry name" value="Seed_Storage-Functional"/>
</dbReference>
<dbReference type="SMART" id="SM00835">
    <property type="entry name" value="Cupin_1"/>
    <property type="match status" value="2"/>
</dbReference>
<reference evidence="6" key="1">
    <citation type="submission" date="2023-07" db="EMBL/GenBank/DDBJ databases">
        <title>draft genome sequence of fig (Ficus carica).</title>
        <authorList>
            <person name="Takahashi T."/>
            <person name="Nishimura K."/>
        </authorList>
    </citation>
    <scope>NUCLEOTIDE SEQUENCE</scope>
</reference>
<accession>A0AA87ZP31</accession>
<evidence type="ECO:0000313" key="7">
    <source>
        <dbReference type="Proteomes" id="UP001187192"/>
    </source>
</evidence>
<dbReference type="Gene3D" id="2.60.120.10">
    <property type="entry name" value="Jelly Rolls"/>
    <property type="match status" value="2"/>
</dbReference>
<dbReference type="InterPro" id="IPR006044">
    <property type="entry name" value="11S_seedstore_pln"/>
</dbReference>
<keyword evidence="4" id="KW-1015">Disulfide bond</keyword>
<dbReference type="InterPro" id="IPR006045">
    <property type="entry name" value="Cupin_1"/>
</dbReference>
<dbReference type="SUPFAM" id="SSF51182">
    <property type="entry name" value="RmlC-like cupins"/>
    <property type="match status" value="1"/>
</dbReference>